<evidence type="ECO:0000313" key="2">
    <source>
        <dbReference type="EMBL" id="KAJ1926307.1"/>
    </source>
</evidence>
<feature type="domain" description="Glutamine amidotransferase" evidence="1">
    <location>
        <begin position="107"/>
        <end position="206"/>
    </location>
</feature>
<dbReference type="EMBL" id="JANBPT010000176">
    <property type="protein sequence ID" value="KAJ1926307.1"/>
    <property type="molecule type" value="Genomic_DNA"/>
</dbReference>
<organism evidence="2 3">
    <name type="scientific">Tieghemiomyces parasiticus</name>
    <dbReference type="NCBI Taxonomy" id="78921"/>
    <lineage>
        <taxon>Eukaryota</taxon>
        <taxon>Fungi</taxon>
        <taxon>Fungi incertae sedis</taxon>
        <taxon>Zoopagomycota</taxon>
        <taxon>Kickxellomycotina</taxon>
        <taxon>Dimargaritomycetes</taxon>
        <taxon>Dimargaritales</taxon>
        <taxon>Dimargaritaceae</taxon>
        <taxon>Tieghemiomyces</taxon>
    </lineage>
</organism>
<dbReference type="AlphaFoldDB" id="A0A9W8AGQ2"/>
<dbReference type="Pfam" id="PF00117">
    <property type="entry name" value="GATase"/>
    <property type="match status" value="1"/>
</dbReference>
<proteinExistence type="predicted"/>
<dbReference type="OrthoDB" id="92161at2759"/>
<dbReference type="InterPro" id="IPR044992">
    <property type="entry name" value="ChyE-like"/>
</dbReference>
<accession>A0A9W8AGQ2</accession>
<sequence length="258" mass="28254">MTTLRVALLVCDIPGPEIRDSHGDYVAMFTKCLTDAGQQLEPPTAIDLTAFTVFDTEGAGPITYPSDPTAFDVVVITGSKSNAYDGLPWINRLVEYVGATITQYPQLKWLGICFGHQVIARALGAKVILNPEGWELGNYDVTLTEEGRRVLDPTRHAMKIIMVHRDIVVGCPEGFTVLGSTPICSNQGMVKGGQVLTIQGHPEYTNDAVSAVSKVRYENGRIPREVYDHCQATVADNNDSLWFNIKMVQFARGDLLAP</sequence>
<name>A0A9W8AGQ2_9FUNG</name>
<keyword evidence="3" id="KW-1185">Reference proteome</keyword>
<dbReference type="GO" id="GO:0005634">
    <property type="term" value="C:nucleus"/>
    <property type="evidence" value="ECO:0007669"/>
    <property type="project" value="TreeGrafter"/>
</dbReference>
<evidence type="ECO:0000259" key="1">
    <source>
        <dbReference type="Pfam" id="PF00117"/>
    </source>
</evidence>
<dbReference type="PANTHER" id="PTHR42695">
    <property type="entry name" value="GLUTAMINE AMIDOTRANSFERASE YLR126C-RELATED"/>
    <property type="match status" value="1"/>
</dbReference>
<dbReference type="PROSITE" id="PS51273">
    <property type="entry name" value="GATASE_TYPE_1"/>
    <property type="match status" value="1"/>
</dbReference>
<comment type="caution">
    <text evidence="2">The sequence shown here is derived from an EMBL/GenBank/DDBJ whole genome shotgun (WGS) entry which is preliminary data.</text>
</comment>
<dbReference type="Proteomes" id="UP001150569">
    <property type="component" value="Unassembled WGS sequence"/>
</dbReference>
<protein>
    <recommendedName>
        <fullName evidence="1">Glutamine amidotransferase domain-containing protein</fullName>
    </recommendedName>
</protein>
<gene>
    <name evidence="2" type="ORF">IWQ60_003895</name>
</gene>
<dbReference type="InterPro" id="IPR029062">
    <property type="entry name" value="Class_I_gatase-like"/>
</dbReference>
<dbReference type="InterPro" id="IPR017926">
    <property type="entry name" value="GATASE"/>
</dbReference>
<dbReference type="GO" id="GO:0005829">
    <property type="term" value="C:cytosol"/>
    <property type="evidence" value="ECO:0007669"/>
    <property type="project" value="TreeGrafter"/>
</dbReference>
<dbReference type="SUPFAM" id="SSF52317">
    <property type="entry name" value="Class I glutamine amidotransferase-like"/>
    <property type="match status" value="1"/>
</dbReference>
<reference evidence="2" key="1">
    <citation type="submission" date="2022-07" db="EMBL/GenBank/DDBJ databases">
        <title>Phylogenomic reconstructions and comparative analyses of Kickxellomycotina fungi.</title>
        <authorList>
            <person name="Reynolds N.K."/>
            <person name="Stajich J.E."/>
            <person name="Barry K."/>
            <person name="Grigoriev I.V."/>
            <person name="Crous P."/>
            <person name="Smith M.E."/>
        </authorList>
    </citation>
    <scope>NUCLEOTIDE SEQUENCE</scope>
    <source>
        <strain evidence="2">RSA 861</strain>
    </source>
</reference>
<dbReference type="PANTHER" id="PTHR42695:SF5">
    <property type="entry name" value="GLUTAMINE AMIDOTRANSFERASE YLR126C-RELATED"/>
    <property type="match status" value="1"/>
</dbReference>
<dbReference type="CDD" id="cd01741">
    <property type="entry name" value="GATase1_1"/>
    <property type="match status" value="1"/>
</dbReference>
<dbReference type="Gene3D" id="3.40.50.880">
    <property type="match status" value="1"/>
</dbReference>
<evidence type="ECO:0000313" key="3">
    <source>
        <dbReference type="Proteomes" id="UP001150569"/>
    </source>
</evidence>